<reference evidence="6" key="1">
    <citation type="submission" date="2018-02" db="EMBL/GenBank/DDBJ databases">
        <title>Glaesserella australis sp. nov., isolated from the lungs of pigs.</title>
        <authorList>
            <person name="Turni C."/>
            <person name="Christensen H."/>
        </authorList>
    </citation>
    <scope>NUCLEOTIDE SEQUENCE [LARGE SCALE GENOMIC DNA]</scope>
    <source>
        <strain evidence="6">HS4635</strain>
    </source>
</reference>
<dbReference type="PIRSF" id="PIRSF000124">
    <property type="entry name" value="UDPglc_GDPman_dh"/>
    <property type="match status" value="1"/>
</dbReference>
<evidence type="ECO:0000313" key="6">
    <source>
        <dbReference type="Proteomes" id="UP000248689"/>
    </source>
</evidence>
<dbReference type="AlphaFoldDB" id="A0A328C131"/>
<dbReference type="PANTHER" id="PTHR43491">
    <property type="entry name" value="UDP-N-ACETYL-D-MANNOSAMINE DEHYDROGENASE"/>
    <property type="match status" value="1"/>
</dbReference>
<dbReference type="Pfam" id="PF00984">
    <property type="entry name" value="UDPG_MGDP_dh"/>
    <property type="match status" value="1"/>
</dbReference>
<evidence type="ECO:0000256" key="1">
    <source>
        <dbReference type="ARBA" id="ARBA00023002"/>
    </source>
</evidence>
<dbReference type="SUPFAM" id="SSF51735">
    <property type="entry name" value="NAD(P)-binding Rossmann-fold domains"/>
    <property type="match status" value="1"/>
</dbReference>
<dbReference type="RefSeq" id="WP_111749045.1">
    <property type="nucleotide sequence ID" value="NZ_PTPX01000002.1"/>
</dbReference>
<dbReference type="GO" id="GO:0016628">
    <property type="term" value="F:oxidoreductase activity, acting on the CH-CH group of donors, NAD or NADP as acceptor"/>
    <property type="evidence" value="ECO:0007669"/>
    <property type="project" value="InterPro"/>
</dbReference>
<dbReference type="Proteomes" id="UP000248689">
    <property type="component" value="Unassembled WGS sequence"/>
</dbReference>
<dbReference type="InterPro" id="IPR014026">
    <property type="entry name" value="UDP-Glc/GDP-Man_DH_dimer"/>
</dbReference>
<dbReference type="Pfam" id="PF03720">
    <property type="entry name" value="UDPG_MGDP_dh_C"/>
    <property type="match status" value="1"/>
</dbReference>
<dbReference type="SUPFAM" id="SSF52413">
    <property type="entry name" value="UDP-glucose/GDP-mannose dehydrogenase C-terminal domain"/>
    <property type="match status" value="1"/>
</dbReference>
<dbReference type="InterPro" id="IPR028359">
    <property type="entry name" value="UDP_ManNAc/GlcNAc_DH"/>
</dbReference>
<dbReference type="EMBL" id="PTPX01000002">
    <property type="protein sequence ID" value="RAL19625.1"/>
    <property type="molecule type" value="Genomic_DNA"/>
</dbReference>
<dbReference type="InterPro" id="IPR036291">
    <property type="entry name" value="NAD(P)-bd_dom_sf"/>
</dbReference>
<dbReference type="SUPFAM" id="SSF48179">
    <property type="entry name" value="6-phosphogluconate dehydrogenase C-terminal domain-like"/>
    <property type="match status" value="1"/>
</dbReference>
<dbReference type="InterPro" id="IPR001732">
    <property type="entry name" value="UDP-Glc/GDP-Man_DH_N"/>
</dbReference>
<organism evidence="5 6">
    <name type="scientific">Glaesserella australis</name>
    <dbReference type="NCBI Taxonomy" id="2094024"/>
    <lineage>
        <taxon>Bacteria</taxon>
        <taxon>Pseudomonadati</taxon>
        <taxon>Pseudomonadota</taxon>
        <taxon>Gammaproteobacteria</taxon>
        <taxon>Pasteurellales</taxon>
        <taxon>Pasteurellaceae</taxon>
        <taxon>Glaesserella</taxon>
    </lineage>
</organism>
<dbReference type="NCBIfam" id="NF008286">
    <property type="entry name" value="PRK11064.1"/>
    <property type="match status" value="1"/>
</dbReference>
<comment type="caution">
    <text evidence="5">The sequence shown here is derived from an EMBL/GenBank/DDBJ whole genome shotgun (WGS) entry which is preliminary data.</text>
</comment>
<name>A0A328C131_9PAST</name>
<dbReference type="GO" id="GO:0016616">
    <property type="term" value="F:oxidoreductase activity, acting on the CH-OH group of donors, NAD or NADP as acceptor"/>
    <property type="evidence" value="ECO:0007669"/>
    <property type="project" value="InterPro"/>
</dbReference>
<accession>A0A328C131</accession>
<comment type="similarity">
    <text evidence="3">Belongs to the UDP-glucose/GDP-mannose dehydrogenase family.</text>
</comment>
<evidence type="ECO:0000259" key="4">
    <source>
        <dbReference type="SMART" id="SM00984"/>
    </source>
</evidence>
<dbReference type="InterPro" id="IPR036220">
    <property type="entry name" value="UDP-Glc/GDP-Man_DH_C_sf"/>
</dbReference>
<dbReference type="InterPro" id="IPR014027">
    <property type="entry name" value="UDP-Glc/GDP-Man_DH_C"/>
</dbReference>
<dbReference type="InterPro" id="IPR008927">
    <property type="entry name" value="6-PGluconate_DH-like_C_sf"/>
</dbReference>
<sequence length="424" mass="47041">MTQFNHISVIGLGYVGLPTAVAFAQSGIKVSGVDINSHIINMVNRGQIHFVEPELEIALKTCIKQNTFFARTTPEASDAFLIAVPTPVDHKTHEVDLSYIQSAIQSLAPVLQKGNIIILESTVPVGTTALLADWLATSRPDLTFPQQLGEYSDIRIAYCPERVLPGKIMHELMENDRIIGGMTQACSEQAVRLYQYFVKGKCLITNSRTAEMCKLTENAFRDVNIAFANEISMICDKLNINVWELISLANHHPRVNILQPGCGVGGHCIAVDPWFIVNKSPELAKLIKTARDVNDSKPNWVIDKVNEAVVTILKGQPTKSIHDLRIACLGLTFKANIDDLRESPALYITEKLAHDYPNQVLVVEPHIQVLPNNLLSQGVILTDLKCAIEQVDILVILVDHDLFKSLNYNEINETVLIDTKGIFH</sequence>
<dbReference type="Gene3D" id="1.20.5.100">
    <property type="entry name" value="Cytochrome c1, transmembrane anchor, C-terminal"/>
    <property type="match status" value="1"/>
</dbReference>
<dbReference type="Pfam" id="PF03721">
    <property type="entry name" value="UDPG_MGDP_dh_N"/>
    <property type="match status" value="1"/>
</dbReference>
<dbReference type="InterPro" id="IPR017476">
    <property type="entry name" value="UDP-Glc/GDP-Man"/>
</dbReference>
<evidence type="ECO:0000256" key="3">
    <source>
        <dbReference type="PIRNR" id="PIRNR000124"/>
    </source>
</evidence>
<evidence type="ECO:0000256" key="2">
    <source>
        <dbReference type="ARBA" id="ARBA00023027"/>
    </source>
</evidence>
<dbReference type="PIRSF" id="PIRSF500136">
    <property type="entry name" value="UDP_ManNAc_DH"/>
    <property type="match status" value="1"/>
</dbReference>
<dbReference type="GO" id="GO:0000271">
    <property type="term" value="P:polysaccharide biosynthetic process"/>
    <property type="evidence" value="ECO:0007669"/>
    <property type="project" value="InterPro"/>
</dbReference>
<dbReference type="Gene3D" id="3.40.50.720">
    <property type="entry name" value="NAD(P)-binding Rossmann-like Domain"/>
    <property type="match status" value="2"/>
</dbReference>
<keyword evidence="1" id="KW-0560">Oxidoreductase</keyword>
<gene>
    <name evidence="5" type="ORF">C5N92_01105</name>
</gene>
<dbReference type="OrthoDB" id="9803238at2"/>
<dbReference type="SMART" id="SM00984">
    <property type="entry name" value="UDPG_MGDP_dh_C"/>
    <property type="match status" value="1"/>
</dbReference>
<keyword evidence="2" id="KW-0520">NAD</keyword>
<protein>
    <submittedName>
        <fullName evidence="5">UDP-N-acetyl-D-mannosamine dehydrogenase</fullName>
    </submittedName>
</protein>
<dbReference type="GO" id="GO:0051287">
    <property type="term" value="F:NAD binding"/>
    <property type="evidence" value="ECO:0007669"/>
    <property type="project" value="InterPro"/>
</dbReference>
<feature type="domain" description="UDP-glucose/GDP-mannose dehydrogenase C-terminal" evidence="4">
    <location>
        <begin position="327"/>
        <end position="424"/>
    </location>
</feature>
<dbReference type="PANTHER" id="PTHR43491:SF1">
    <property type="entry name" value="UDP-N-ACETYL-D-MANNOSAMINE DEHYDROGENASE"/>
    <property type="match status" value="1"/>
</dbReference>
<dbReference type="FunFam" id="3.40.50.720:FF:000139">
    <property type="entry name" value="UDP-N-acetyl-D-mannosamine dehydrogenase"/>
    <property type="match status" value="1"/>
</dbReference>
<keyword evidence="6" id="KW-1185">Reference proteome</keyword>
<dbReference type="NCBIfam" id="TIGR03026">
    <property type="entry name" value="NDP-sugDHase"/>
    <property type="match status" value="1"/>
</dbReference>
<evidence type="ECO:0000313" key="5">
    <source>
        <dbReference type="EMBL" id="RAL19625.1"/>
    </source>
</evidence>
<proteinExistence type="inferred from homology"/>